<protein>
    <recommendedName>
        <fullName evidence="2">Ribosome-binding factor A</fullName>
    </recommendedName>
</protein>
<evidence type="ECO:0000256" key="2">
    <source>
        <dbReference type="HAMAP-Rule" id="MF_00003"/>
    </source>
</evidence>
<dbReference type="SUPFAM" id="SSF89919">
    <property type="entry name" value="Ribosome-binding factor A, RbfA"/>
    <property type="match status" value="1"/>
</dbReference>
<evidence type="ECO:0000313" key="3">
    <source>
        <dbReference type="EMBL" id="OGJ99992.1"/>
    </source>
</evidence>
<comment type="function">
    <text evidence="2">One of several proteins that assist in the late maturation steps of the functional core of the 30S ribosomal subunit. Associates with free 30S ribosomal subunits (but not with 30S subunits that are part of 70S ribosomes or polysomes). Required for efficient processing of 16S rRNA. May interact with the 5'-terminal helix region of 16S rRNA.</text>
</comment>
<keyword evidence="2" id="KW-0963">Cytoplasm</keyword>
<comment type="subunit">
    <text evidence="2">Monomer. Binds 30S ribosomal subunits, but not 50S ribosomal subunits or 70S ribosomes.</text>
</comment>
<proteinExistence type="inferred from homology"/>
<dbReference type="PANTHER" id="PTHR33515">
    <property type="entry name" value="RIBOSOME-BINDING FACTOR A, CHLOROPLASTIC-RELATED"/>
    <property type="match status" value="1"/>
</dbReference>
<comment type="similarity">
    <text evidence="2">Belongs to the RbfA family.</text>
</comment>
<dbReference type="InterPro" id="IPR020053">
    <property type="entry name" value="Ribosome-bd_factorA_CS"/>
</dbReference>
<reference evidence="3 4" key="1">
    <citation type="journal article" date="2016" name="Nat. Commun.">
        <title>Thousands of microbial genomes shed light on interconnected biogeochemical processes in an aquifer system.</title>
        <authorList>
            <person name="Anantharaman K."/>
            <person name="Brown C.T."/>
            <person name="Hug L.A."/>
            <person name="Sharon I."/>
            <person name="Castelle C.J."/>
            <person name="Probst A.J."/>
            <person name="Thomas B.C."/>
            <person name="Singh A."/>
            <person name="Wilkins M.J."/>
            <person name="Karaoz U."/>
            <person name="Brodie E.L."/>
            <person name="Williams K.H."/>
            <person name="Hubbard S.S."/>
            <person name="Banfield J.F."/>
        </authorList>
    </citation>
    <scope>NUCLEOTIDE SEQUENCE [LARGE SCALE GENOMIC DNA]</scope>
</reference>
<keyword evidence="1 2" id="KW-0690">Ribosome biogenesis</keyword>
<gene>
    <name evidence="2" type="primary">rbfA</name>
    <name evidence="3" type="ORF">A2519_13540</name>
</gene>
<evidence type="ECO:0000313" key="4">
    <source>
        <dbReference type="Proteomes" id="UP000179243"/>
    </source>
</evidence>
<dbReference type="Proteomes" id="UP000179243">
    <property type="component" value="Unassembled WGS sequence"/>
</dbReference>
<dbReference type="InterPro" id="IPR023799">
    <property type="entry name" value="RbfA_dom_sf"/>
</dbReference>
<dbReference type="EMBL" id="MFYX01000156">
    <property type="protein sequence ID" value="OGJ99992.1"/>
    <property type="molecule type" value="Genomic_DNA"/>
</dbReference>
<accession>A0A1F7F0A0</accession>
<evidence type="ECO:0000256" key="1">
    <source>
        <dbReference type="ARBA" id="ARBA00022517"/>
    </source>
</evidence>
<dbReference type="NCBIfam" id="TIGR00082">
    <property type="entry name" value="rbfA"/>
    <property type="match status" value="1"/>
</dbReference>
<dbReference type="InterPro" id="IPR015946">
    <property type="entry name" value="KH_dom-like_a/b"/>
</dbReference>
<dbReference type="Gene3D" id="3.30.300.20">
    <property type="match status" value="1"/>
</dbReference>
<dbReference type="HAMAP" id="MF_00003">
    <property type="entry name" value="RbfA"/>
    <property type="match status" value="1"/>
</dbReference>
<comment type="subcellular location">
    <subcellularLocation>
        <location evidence="2">Cytoplasm</location>
    </subcellularLocation>
</comment>
<name>A0A1F7F0A0_UNCRA</name>
<dbReference type="Pfam" id="PF02033">
    <property type="entry name" value="RBFA"/>
    <property type="match status" value="1"/>
</dbReference>
<dbReference type="GO" id="GO:0005829">
    <property type="term" value="C:cytosol"/>
    <property type="evidence" value="ECO:0007669"/>
    <property type="project" value="TreeGrafter"/>
</dbReference>
<dbReference type="AlphaFoldDB" id="A0A1F7F0A0"/>
<dbReference type="InterPro" id="IPR000238">
    <property type="entry name" value="RbfA"/>
</dbReference>
<dbReference type="PANTHER" id="PTHR33515:SF1">
    <property type="entry name" value="RIBOSOME-BINDING FACTOR A, CHLOROPLASTIC-RELATED"/>
    <property type="match status" value="1"/>
</dbReference>
<dbReference type="PROSITE" id="PS01319">
    <property type="entry name" value="RBFA"/>
    <property type="match status" value="1"/>
</dbReference>
<dbReference type="GO" id="GO:0030490">
    <property type="term" value="P:maturation of SSU-rRNA"/>
    <property type="evidence" value="ECO:0007669"/>
    <property type="project" value="UniProtKB-UniRule"/>
</dbReference>
<organism evidence="3 4">
    <name type="scientific">Candidatus Raymondbacteria bacterium RIFOXYD12_FULL_49_13</name>
    <dbReference type="NCBI Taxonomy" id="1817890"/>
    <lineage>
        <taxon>Bacteria</taxon>
        <taxon>Raymondiibacteriota</taxon>
    </lineage>
</organism>
<dbReference type="GO" id="GO:0043024">
    <property type="term" value="F:ribosomal small subunit binding"/>
    <property type="evidence" value="ECO:0007669"/>
    <property type="project" value="TreeGrafter"/>
</dbReference>
<comment type="caution">
    <text evidence="3">The sequence shown here is derived from an EMBL/GenBank/DDBJ whole genome shotgun (WGS) entry which is preliminary data.</text>
</comment>
<sequence length="113" mass="12486">MKSKRIGRIEDLLVQETSSVIMNRLKDPRIGMVTIVAADVSPDIQNAIIYYSVMGGEREKEQAAAGLAHAASFIRRELAQVLTIKSMPRLQFVFDGSAEHAERLDMLIKGLSA</sequence>